<comment type="function">
    <text evidence="2">Removes the formyl group from the N-terminal Met of newly synthesized proteins. Requires at least a dipeptide for an efficient rate of reaction. N-terminal L-methionine is a prerequisite for activity but the enzyme has broad specificity at other positions.</text>
</comment>
<feature type="binding site" evidence="2">
    <location>
        <position position="91"/>
    </location>
    <ligand>
        <name>Fe cation</name>
        <dbReference type="ChEBI" id="CHEBI:24875"/>
    </ligand>
</feature>
<reference evidence="3 4" key="2">
    <citation type="submission" date="2019-05" db="EMBL/GenBank/DDBJ databases">
        <title>Genome evolution of the obligate endosymbiont Buchnera aphidicola.</title>
        <authorList>
            <person name="Moran N.A."/>
        </authorList>
    </citation>
    <scope>NUCLEOTIDE SEQUENCE [LARGE SCALE GENOMIC DNA]</scope>
    <source>
        <strain evidence="3 4">Tca</strain>
    </source>
</reference>
<dbReference type="GO" id="GO:0046872">
    <property type="term" value="F:metal ion binding"/>
    <property type="evidence" value="ECO:0007669"/>
    <property type="project" value="UniProtKB-KW"/>
</dbReference>
<evidence type="ECO:0000313" key="4">
    <source>
        <dbReference type="Proteomes" id="UP000298782"/>
    </source>
</evidence>
<dbReference type="Gene3D" id="3.90.45.10">
    <property type="entry name" value="Peptide deformylase"/>
    <property type="match status" value="1"/>
</dbReference>
<dbReference type="RefSeq" id="WP_158353700.1">
    <property type="nucleotide sequence ID" value="NZ_CP034852.1"/>
</dbReference>
<dbReference type="PANTHER" id="PTHR10458:SF22">
    <property type="entry name" value="PEPTIDE DEFORMYLASE"/>
    <property type="match status" value="1"/>
</dbReference>
<dbReference type="SUPFAM" id="SSF56420">
    <property type="entry name" value="Peptide deformylase"/>
    <property type="match status" value="1"/>
</dbReference>
<dbReference type="AlphaFoldDB" id="A0A4D6YLK0"/>
<comment type="catalytic activity">
    <reaction evidence="2">
        <text>N-terminal N-formyl-L-methionyl-[peptide] + H2O = N-terminal L-methionyl-[peptide] + formate</text>
        <dbReference type="Rhea" id="RHEA:24420"/>
        <dbReference type="Rhea" id="RHEA-COMP:10639"/>
        <dbReference type="Rhea" id="RHEA-COMP:10640"/>
        <dbReference type="ChEBI" id="CHEBI:15377"/>
        <dbReference type="ChEBI" id="CHEBI:15740"/>
        <dbReference type="ChEBI" id="CHEBI:49298"/>
        <dbReference type="ChEBI" id="CHEBI:64731"/>
        <dbReference type="EC" id="3.5.1.88"/>
    </reaction>
</comment>
<dbReference type="Proteomes" id="UP000298782">
    <property type="component" value="Chromosome"/>
</dbReference>
<dbReference type="NCBIfam" id="TIGR00079">
    <property type="entry name" value="pept_deformyl"/>
    <property type="match status" value="1"/>
</dbReference>
<evidence type="ECO:0000256" key="1">
    <source>
        <dbReference type="ARBA" id="ARBA00010759"/>
    </source>
</evidence>
<accession>A0A4D6YLK0</accession>
<dbReference type="Pfam" id="PF01327">
    <property type="entry name" value="Pep_deformylase"/>
    <property type="match status" value="1"/>
</dbReference>
<keyword evidence="2" id="KW-0648">Protein biosynthesis</keyword>
<dbReference type="CDD" id="cd00487">
    <property type="entry name" value="Pep_deformylase"/>
    <property type="match status" value="1"/>
</dbReference>
<dbReference type="OrthoDB" id="9804313at2"/>
<dbReference type="PRINTS" id="PR01576">
    <property type="entry name" value="PDEFORMYLASE"/>
</dbReference>
<dbReference type="PANTHER" id="PTHR10458">
    <property type="entry name" value="PEPTIDE DEFORMYLASE"/>
    <property type="match status" value="1"/>
</dbReference>
<feature type="active site" evidence="2">
    <location>
        <position position="134"/>
    </location>
</feature>
<dbReference type="InterPro" id="IPR023635">
    <property type="entry name" value="Peptide_deformylase"/>
</dbReference>
<feature type="binding site" evidence="2">
    <location>
        <position position="133"/>
    </location>
    <ligand>
        <name>Fe cation</name>
        <dbReference type="ChEBI" id="CHEBI:24875"/>
    </ligand>
</feature>
<dbReference type="InterPro" id="IPR036821">
    <property type="entry name" value="Peptide_deformylase_sf"/>
</dbReference>
<dbReference type="PIRSF" id="PIRSF004749">
    <property type="entry name" value="Pep_def"/>
    <property type="match status" value="1"/>
</dbReference>
<keyword evidence="2" id="KW-0479">Metal-binding</keyword>
<comment type="similarity">
    <text evidence="1 2">Belongs to the polypeptide deformylase family.</text>
</comment>
<dbReference type="GO" id="GO:0042586">
    <property type="term" value="F:peptide deformylase activity"/>
    <property type="evidence" value="ECO:0007669"/>
    <property type="project" value="UniProtKB-UniRule"/>
</dbReference>
<keyword evidence="4" id="KW-1185">Reference proteome</keyword>
<dbReference type="NCBIfam" id="NF001159">
    <property type="entry name" value="PRK00150.1-3"/>
    <property type="match status" value="1"/>
</dbReference>
<gene>
    <name evidence="2 3" type="primary">def</name>
    <name evidence="3" type="ORF">D9V80_01945</name>
</gene>
<dbReference type="EC" id="3.5.1.88" evidence="2"/>
<organism evidence="3 4">
    <name type="scientific">Buchnera aphidicola</name>
    <name type="common">Thelaxes californica</name>
    <dbReference type="NCBI Taxonomy" id="1315998"/>
    <lineage>
        <taxon>Bacteria</taxon>
        <taxon>Pseudomonadati</taxon>
        <taxon>Pseudomonadota</taxon>
        <taxon>Gammaproteobacteria</taxon>
        <taxon>Enterobacterales</taxon>
        <taxon>Erwiniaceae</taxon>
        <taxon>Buchnera</taxon>
    </lineage>
</organism>
<proteinExistence type="inferred from homology"/>
<evidence type="ECO:0000313" key="3">
    <source>
        <dbReference type="EMBL" id="QCI26900.1"/>
    </source>
</evidence>
<keyword evidence="2 3" id="KW-0378">Hydrolase</keyword>
<sequence>MTVLKILQYPNKKLREKAQLVTALNQKIQTIIKDMFETMYEKNGIGLAATQVGIPLQIIIMIDIDHDEKKIVLINPIIIKKNGNIKTREGCLSIPQERAFVNRFQNIIVKGLNEKGEKKIITAKGTLSVCIQHEIDHLNGILFIDRLSFLKRQIIEKKIKKNKKNENNI</sequence>
<comment type="cofactor">
    <cofactor evidence="2">
        <name>Fe(2+)</name>
        <dbReference type="ChEBI" id="CHEBI:29033"/>
    </cofactor>
    <text evidence="2">Binds 1 Fe(2+) ion.</text>
</comment>
<dbReference type="EMBL" id="CP034852">
    <property type="protein sequence ID" value="QCI26900.1"/>
    <property type="molecule type" value="Genomic_DNA"/>
</dbReference>
<dbReference type="GO" id="GO:0006412">
    <property type="term" value="P:translation"/>
    <property type="evidence" value="ECO:0007669"/>
    <property type="project" value="UniProtKB-UniRule"/>
</dbReference>
<protein>
    <recommendedName>
        <fullName evidence="2">Peptide deformylase</fullName>
        <shortName evidence="2">PDF</shortName>
        <ecNumber evidence="2">3.5.1.88</ecNumber>
    </recommendedName>
    <alternativeName>
        <fullName evidence="2">Polypeptide deformylase</fullName>
    </alternativeName>
</protein>
<keyword evidence="2" id="KW-0408">Iron</keyword>
<name>A0A4D6YLK0_9GAMM</name>
<dbReference type="HAMAP" id="MF_00163">
    <property type="entry name" value="Pep_deformylase"/>
    <property type="match status" value="1"/>
</dbReference>
<feature type="binding site" evidence="2">
    <location>
        <position position="137"/>
    </location>
    <ligand>
        <name>Fe cation</name>
        <dbReference type="ChEBI" id="CHEBI:24875"/>
    </ligand>
</feature>
<evidence type="ECO:0000256" key="2">
    <source>
        <dbReference type="HAMAP-Rule" id="MF_00163"/>
    </source>
</evidence>
<reference evidence="3 4" key="1">
    <citation type="submission" date="2018-12" db="EMBL/GenBank/DDBJ databases">
        <authorList>
            <person name="Chong R.A."/>
        </authorList>
    </citation>
    <scope>NUCLEOTIDE SEQUENCE [LARGE SCALE GENOMIC DNA]</scope>
    <source>
        <strain evidence="3 4">Tca</strain>
    </source>
</reference>